<reference evidence="1" key="1">
    <citation type="journal article" date="2021" name="Environ. Microbiol.">
        <title>Gene family expansions and transcriptome signatures uncover fungal adaptations to wood decay.</title>
        <authorList>
            <person name="Hage H."/>
            <person name="Miyauchi S."/>
            <person name="Viragh M."/>
            <person name="Drula E."/>
            <person name="Min B."/>
            <person name="Chaduli D."/>
            <person name="Navarro D."/>
            <person name="Favel A."/>
            <person name="Norest M."/>
            <person name="Lesage-Meessen L."/>
            <person name="Balint B."/>
            <person name="Merenyi Z."/>
            <person name="de Eugenio L."/>
            <person name="Morin E."/>
            <person name="Martinez A.T."/>
            <person name="Baldrian P."/>
            <person name="Stursova M."/>
            <person name="Martinez M.J."/>
            <person name="Novotny C."/>
            <person name="Magnuson J.K."/>
            <person name="Spatafora J.W."/>
            <person name="Maurice S."/>
            <person name="Pangilinan J."/>
            <person name="Andreopoulos W."/>
            <person name="LaButti K."/>
            <person name="Hundley H."/>
            <person name="Na H."/>
            <person name="Kuo A."/>
            <person name="Barry K."/>
            <person name="Lipzen A."/>
            <person name="Henrissat B."/>
            <person name="Riley R."/>
            <person name="Ahrendt S."/>
            <person name="Nagy L.G."/>
            <person name="Grigoriev I.V."/>
            <person name="Martin F."/>
            <person name="Rosso M.N."/>
        </authorList>
    </citation>
    <scope>NUCLEOTIDE SEQUENCE</scope>
    <source>
        <strain evidence="1">CBS 384.51</strain>
    </source>
</reference>
<sequence length="423" mass="46305">MAQTSQPPLPPTGKYIHSVRESSRALREKANVQISTESIKRLLFSPSFTSTFERLKVAHGMALPLNFPSVASELNLLSLLSLMNFASGYRVPLHEATGRGAFDSIRAFIFSLYITSSIGTEDDLLSARGMQKITEGQVADFMGVAGKIHIERPHPDIPGVKVGELGGPVWELVQLVTKVMKETGIILANGGYHDLGSFVLEALKEGEKAKEKADVINPECEVAVERLVKAFPSFRDMSVVEGQPIYCFKKAMLTLHAIALRFGSSPTPPFPIPRTDNLPIFSDNVIPSLLIHLGVIDLSTSKPSLGVGSLFQEANRKETLDALLALPPPPPVMKLTSIPKEGPLLTPPQAFTLRACAIDACELIVETAHNLSDEELVGPDNQDLSWLKKITLPEVDAWLWAVAKDRADYRALERFALRGTTYF</sequence>
<evidence type="ECO:0000313" key="2">
    <source>
        <dbReference type="Proteomes" id="UP001055072"/>
    </source>
</evidence>
<keyword evidence="2" id="KW-1185">Reference proteome</keyword>
<proteinExistence type="predicted"/>
<comment type="caution">
    <text evidence="1">The sequence shown here is derived from an EMBL/GenBank/DDBJ whole genome shotgun (WGS) entry which is preliminary data.</text>
</comment>
<protein>
    <submittedName>
        <fullName evidence="1">Uncharacterized protein</fullName>
    </submittedName>
</protein>
<gene>
    <name evidence="1" type="ORF">BDY19DRAFT_923303</name>
</gene>
<organism evidence="1 2">
    <name type="scientific">Irpex rosettiformis</name>
    <dbReference type="NCBI Taxonomy" id="378272"/>
    <lineage>
        <taxon>Eukaryota</taxon>
        <taxon>Fungi</taxon>
        <taxon>Dikarya</taxon>
        <taxon>Basidiomycota</taxon>
        <taxon>Agaricomycotina</taxon>
        <taxon>Agaricomycetes</taxon>
        <taxon>Polyporales</taxon>
        <taxon>Irpicaceae</taxon>
        <taxon>Irpex</taxon>
    </lineage>
</organism>
<name>A0ACB8UG41_9APHY</name>
<evidence type="ECO:0000313" key="1">
    <source>
        <dbReference type="EMBL" id="KAI0093332.1"/>
    </source>
</evidence>
<accession>A0ACB8UG41</accession>
<dbReference type="EMBL" id="MU274902">
    <property type="protein sequence ID" value="KAI0093332.1"/>
    <property type="molecule type" value="Genomic_DNA"/>
</dbReference>
<dbReference type="Proteomes" id="UP001055072">
    <property type="component" value="Unassembled WGS sequence"/>
</dbReference>